<gene>
    <name evidence="5" type="ORF">TWF730_009875</name>
</gene>
<dbReference type="Pfam" id="PF00191">
    <property type="entry name" value="Annexin"/>
    <property type="match status" value="4"/>
</dbReference>
<evidence type="ECO:0000313" key="5">
    <source>
        <dbReference type="EMBL" id="KAK6349118.1"/>
    </source>
</evidence>
<feature type="compositionally biased region" description="Pro residues" evidence="4">
    <location>
        <begin position="8"/>
        <end position="24"/>
    </location>
</feature>
<evidence type="ECO:0000313" key="6">
    <source>
        <dbReference type="Proteomes" id="UP001373714"/>
    </source>
</evidence>
<dbReference type="PROSITE" id="PS51897">
    <property type="entry name" value="ANNEXIN_2"/>
    <property type="match status" value="3"/>
</dbReference>
<organism evidence="5 6">
    <name type="scientific">Orbilia blumenaviensis</name>
    <dbReference type="NCBI Taxonomy" id="1796055"/>
    <lineage>
        <taxon>Eukaryota</taxon>
        <taxon>Fungi</taxon>
        <taxon>Dikarya</taxon>
        <taxon>Ascomycota</taxon>
        <taxon>Pezizomycotina</taxon>
        <taxon>Orbiliomycetes</taxon>
        <taxon>Orbiliales</taxon>
        <taxon>Orbiliaceae</taxon>
        <taxon>Orbilia</taxon>
    </lineage>
</organism>
<keyword evidence="3" id="KW-0041">Annexin</keyword>
<evidence type="ECO:0000256" key="4">
    <source>
        <dbReference type="SAM" id="MobiDB-lite"/>
    </source>
</evidence>
<evidence type="ECO:0000256" key="1">
    <source>
        <dbReference type="ARBA" id="ARBA00007831"/>
    </source>
</evidence>
<feature type="compositionally biased region" description="Low complexity" evidence="4">
    <location>
        <begin position="42"/>
        <end position="174"/>
    </location>
</feature>
<dbReference type="AlphaFoldDB" id="A0AAV9UTU3"/>
<dbReference type="PRINTS" id="PR00196">
    <property type="entry name" value="ANNEXIN"/>
</dbReference>
<keyword evidence="2" id="KW-0677">Repeat</keyword>
<dbReference type="InterPro" id="IPR001464">
    <property type="entry name" value="Annexin"/>
</dbReference>
<name>A0AAV9UTU3_9PEZI</name>
<dbReference type="PANTHER" id="PTHR10502">
    <property type="entry name" value="ANNEXIN"/>
    <property type="match status" value="1"/>
</dbReference>
<dbReference type="Gene3D" id="1.10.220.10">
    <property type="entry name" value="Annexin"/>
    <property type="match status" value="4"/>
</dbReference>
<dbReference type="SMART" id="SM00335">
    <property type="entry name" value="ANX"/>
    <property type="match status" value="4"/>
</dbReference>
<dbReference type="SUPFAM" id="SSF47874">
    <property type="entry name" value="Annexin"/>
    <property type="match status" value="1"/>
</dbReference>
<dbReference type="InterPro" id="IPR018502">
    <property type="entry name" value="Annexin_repeat"/>
</dbReference>
<dbReference type="GO" id="GO:0005509">
    <property type="term" value="F:calcium ion binding"/>
    <property type="evidence" value="ECO:0007669"/>
    <property type="project" value="InterPro"/>
</dbReference>
<evidence type="ECO:0000256" key="2">
    <source>
        <dbReference type="ARBA" id="ARBA00022737"/>
    </source>
</evidence>
<dbReference type="GO" id="GO:0005886">
    <property type="term" value="C:plasma membrane"/>
    <property type="evidence" value="ECO:0007669"/>
    <property type="project" value="TreeGrafter"/>
</dbReference>
<comment type="caution">
    <text evidence="5">The sequence shown here is derived from an EMBL/GenBank/DDBJ whole genome shotgun (WGS) entry which is preliminary data.</text>
</comment>
<dbReference type="GO" id="GO:0005544">
    <property type="term" value="F:calcium-dependent phospholipid binding"/>
    <property type="evidence" value="ECO:0007669"/>
    <property type="project" value="InterPro"/>
</dbReference>
<dbReference type="Proteomes" id="UP001373714">
    <property type="component" value="Unassembled WGS sequence"/>
</dbReference>
<dbReference type="GO" id="GO:0005737">
    <property type="term" value="C:cytoplasm"/>
    <property type="evidence" value="ECO:0007669"/>
    <property type="project" value="TreeGrafter"/>
</dbReference>
<keyword evidence="6" id="KW-1185">Reference proteome</keyword>
<dbReference type="InterPro" id="IPR037104">
    <property type="entry name" value="Annexin_sf"/>
</dbReference>
<dbReference type="PANTHER" id="PTHR10502:SF102">
    <property type="entry name" value="ANNEXIN B11"/>
    <property type="match status" value="1"/>
</dbReference>
<feature type="region of interest" description="Disordered" evidence="4">
    <location>
        <begin position="1"/>
        <end position="192"/>
    </location>
</feature>
<accession>A0AAV9UTU3</accession>
<sequence>MADQQPTQQPPQQPQQPPAGPPPTGDQQQQQPPQQQPPQQQPPQQQQQQWGPPQQQWGPPQQQWGQQQQWGPPQGYPQQPQQWGPPQDQRGYPPPQQQQWGQPQQQWGAPPQGYPPQQQQWGAPPQGYPPQQQQQWGPPQQQWGQQPQGYPPQQQQQWGAPPQAGYQAPPQAGPSAQTYTGPSAPPSIGFVPNQGATSYNATNDVEAIRKACKGFNTDEKTLIATIVKLDPLQIESLNQKYTADTKKQLYSLIEDKTRGNLEDGLCALVRGPLNFYVWLVDRATKGIGTKETFLDLALLGRSNADMNAIKNAFKAKYSRKMESVVSDDLSGSEQRMFEMVISATRTEEGAGVNPTNVTAEVKALHNATEGRMGTDETEVSRIFVKSNDATILAIATEYERTYHVSVESLIKSEFSGHQKEALLYILRGVQDKAKRDAELIEGTMKGIGTKNEELAFRLIAAHWIPGAVPAIKASYSRLYGKDLVARVRDETSGDFERLLVAILNK</sequence>
<reference evidence="5 6" key="1">
    <citation type="submission" date="2019-10" db="EMBL/GenBank/DDBJ databases">
        <authorList>
            <person name="Palmer J.M."/>
        </authorList>
    </citation>
    <scope>NUCLEOTIDE SEQUENCE [LARGE SCALE GENOMIC DNA]</scope>
    <source>
        <strain evidence="5 6">TWF730</strain>
    </source>
</reference>
<evidence type="ECO:0000256" key="3">
    <source>
        <dbReference type="ARBA" id="ARBA00023216"/>
    </source>
</evidence>
<dbReference type="GO" id="GO:0005634">
    <property type="term" value="C:nucleus"/>
    <property type="evidence" value="ECO:0007669"/>
    <property type="project" value="TreeGrafter"/>
</dbReference>
<evidence type="ECO:0008006" key="7">
    <source>
        <dbReference type="Google" id="ProtNLM"/>
    </source>
</evidence>
<dbReference type="GO" id="GO:0001786">
    <property type="term" value="F:phosphatidylserine binding"/>
    <property type="evidence" value="ECO:0007669"/>
    <property type="project" value="TreeGrafter"/>
</dbReference>
<dbReference type="GO" id="GO:0012506">
    <property type="term" value="C:vesicle membrane"/>
    <property type="evidence" value="ECO:0007669"/>
    <property type="project" value="TreeGrafter"/>
</dbReference>
<dbReference type="EMBL" id="JAVHNS010000007">
    <property type="protein sequence ID" value="KAK6349118.1"/>
    <property type="molecule type" value="Genomic_DNA"/>
</dbReference>
<comment type="similarity">
    <text evidence="1">Belongs to the annexin family.</text>
</comment>
<protein>
    <recommendedName>
        <fullName evidence="7">Annexin</fullName>
    </recommendedName>
</protein>
<proteinExistence type="inferred from homology"/>